<reference evidence="1 2" key="1">
    <citation type="submission" date="2016-03" db="EMBL/GenBank/DDBJ databases">
        <title>Comparative genomics of the ectomycorrhizal sister species Rhizopogon vinicolor and Rhizopogon vesiculosus (Basidiomycota: Boletales) reveals a divergence of the mating type B locus.</title>
        <authorList>
            <person name="Mujic A.B."/>
            <person name="Kuo A."/>
            <person name="Tritt A."/>
            <person name="Lipzen A."/>
            <person name="Chen C."/>
            <person name="Johnson J."/>
            <person name="Sharma A."/>
            <person name="Barry K."/>
            <person name="Grigoriev I.V."/>
            <person name="Spatafora J.W."/>
        </authorList>
    </citation>
    <scope>NUCLEOTIDE SEQUENCE [LARGE SCALE GENOMIC DNA]</scope>
    <source>
        <strain evidence="1 2">AM-OR11-056</strain>
    </source>
</reference>
<sequence length="37" mass="4317">MSHHLLLPPHLNSSNHSQYLLPQGRLEFILQLDITRP</sequence>
<accession>A0A1J8PIW6</accession>
<comment type="caution">
    <text evidence="1">The sequence shown here is derived from an EMBL/GenBank/DDBJ whole genome shotgun (WGS) entry which is preliminary data.</text>
</comment>
<proteinExistence type="predicted"/>
<gene>
    <name evidence="1" type="ORF">AZE42_08441</name>
</gene>
<dbReference type="EMBL" id="LVVM01006566">
    <property type="protein sequence ID" value="OJA07739.1"/>
    <property type="molecule type" value="Genomic_DNA"/>
</dbReference>
<organism evidence="1 2">
    <name type="scientific">Rhizopogon vesiculosus</name>
    <dbReference type="NCBI Taxonomy" id="180088"/>
    <lineage>
        <taxon>Eukaryota</taxon>
        <taxon>Fungi</taxon>
        <taxon>Dikarya</taxon>
        <taxon>Basidiomycota</taxon>
        <taxon>Agaricomycotina</taxon>
        <taxon>Agaricomycetes</taxon>
        <taxon>Agaricomycetidae</taxon>
        <taxon>Boletales</taxon>
        <taxon>Suillineae</taxon>
        <taxon>Rhizopogonaceae</taxon>
        <taxon>Rhizopogon</taxon>
    </lineage>
</organism>
<dbReference type="AlphaFoldDB" id="A0A1J8PIW6"/>
<evidence type="ECO:0000313" key="2">
    <source>
        <dbReference type="Proteomes" id="UP000183567"/>
    </source>
</evidence>
<keyword evidence="2" id="KW-1185">Reference proteome</keyword>
<dbReference type="Proteomes" id="UP000183567">
    <property type="component" value="Unassembled WGS sequence"/>
</dbReference>
<name>A0A1J8PIW6_9AGAM</name>
<protein>
    <submittedName>
        <fullName evidence="1">Uncharacterized protein</fullName>
    </submittedName>
</protein>
<evidence type="ECO:0000313" key="1">
    <source>
        <dbReference type="EMBL" id="OJA07739.1"/>
    </source>
</evidence>